<dbReference type="Gene3D" id="2.160.20.10">
    <property type="entry name" value="Single-stranded right-handed beta-helix, Pectin lyase-like"/>
    <property type="match status" value="1"/>
</dbReference>
<comment type="function">
    <text evidence="11">May function in depolymerizing pectin during pollen development, germination, and tube growth. Acts as an exo-polygalacturonase.</text>
</comment>
<comment type="catalytic activity">
    <reaction evidence="10">
        <text>[(1-&gt;4)-alpha-D-galacturonosyl](n) + H2O = alpha-D-galacturonate + [(1-&gt;4)-alpha-D-galacturonosyl](n-1)</text>
        <dbReference type="Rhea" id="RHEA:14117"/>
        <dbReference type="Rhea" id="RHEA-COMP:14570"/>
        <dbReference type="Rhea" id="RHEA-COMP:14572"/>
        <dbReference type="ChEBI" id="CHEBI:15377"/>
        <dbReference type="ChEBI" id="CHEBI:58658"/>
        <dbReference type="ChEBI" id="CHEBI:140523"/>
        <dbReference type="EC" id="3.2.1.67"/>
    </reaction>
</comment>
<accession>A0A5P1EH25</accession>
<comment type="similarity">
    <text evidence="2 14">Belongs to the glycosyl hydrolase 28 family.</text>
</comment>
<evidence type="ECO:0000256" key="8">
    <source>
        <dbReference type="ARBA" id="ARBA00038933"/>
    </source>
</evidence>
<proteinExistence type="inferred from homology"/>
<evidence type="ECO:0000256" key="3">
    <source>
        <dbReference type="ARBA" id="ARBA00022512"/>
    </source>
</evidence>
<dbReference type="EMBL" id="CM007387">
    <property type="protein sequence ID" value="ONK63350.1"/>
    <property type="molecule type" value="Genomic_DNA"/>
</dbReference>
<evidence type="ECO:0000256" key="6">
    <source>
        <dbReference type="ARBA" id="ARBA00023295"/>
    </source>
</evidence>
<protein>
    <recommendedName>
        <fullName evidence="12">Exopolygalacturonase</fullName>
        <ecNumber evidence="8">3.2.1.67</ecNumber>
    </recommendedName>
    <alternativeName>
        <fullName evidence="9">Galacturan 1,4-alpha-galacturonidase</fullName>
    </alternativeName>
    <alternativeName>
        <fullName evidence="13">Pectinase</fullName>
    </alternativeName>
</protein>
<dbReference type="PANTHER" id="PTHR31375">
    <property type="match status" value="1"/>
</dbReference>
<organism evidence="15 16">
    <name type="scientific">Asparagus officinalis</name>
    <name type="common">Garden asparagus</name>
    <dbReference type="NCBI Taxonomy" id="4686"/>
    <lineage>
        <taxon>Eukaryota</taxon>
        <taxon>Viridiplantae</taxon>
        <taxon>Streptophyta</taxon>
        <taxon>Embryophyta</taxon>
        <taxon>Tracheophyta</taxon>
        <taxon>Spermatophyta</taxon>
        <taxon>Magnoliopsida</taxon>
        <taxon>Liliopsida</taxon>
        <taxon>Asparagales</taxon>
        <taxon>Asparagaceae</taxon>
        <taxon>Asparagoideae</taxon>
        <taxon>Asparagus</taxon>
    </lineage>
</organism>
<dbReference type="OMA" id="TINGTQN"/>
<dbReference type="Pfam" id="PF00295">
    <property type="entry name" value="Glyco_hydro_28"/>
    <property type="match status" value="1"/>
</dbReference>
<dbReference type="FunFam" id="2.160.20.10:FF:000004">
    <property type="entry name" value="Pectin lyase-like superfamily protein"/>
    <property type="match status" value="1"/>
</dbReference>
<sequence>MEYSRLFRAERFKLGQIHNRVALETTLKLACFSWLVICVPRPCRGQEVFDVTKYGAISNGKTDNSKAFSDAWSAACKHRGAASFLIPKGSFLLGQIIFQGPCSNNTSPKFEIKGKLLAPASPTSITTIAWLEFRALNKLIIEGGGVVDAQGATSWNLTRCTGRNCHNSPLSTRFIKISNATIANLTLLNSKGYHMAIQRSNFVTVLNLNISAPGDSPNTDGLHISDCNNINVTRLAIGTGDDCISIGPGNNNVSISGVNCGPGHGISVGGLGKYMDDKDVIGVKVNNCTISNTQNGIRIKTWPGSQPGRASNFKFEDIIVNNVSRPIIIDQEYCPKKTCSNKPSLFKVNNVTFNRISGTSSRPVAVNLKCSSSVPCENVKLHDVNLEHINGAASDITSKCFNVKGLVATSKKPDSTLSKSLAKCFQTHQVKILQVHKDEV</sequence>
<evidence type="ECO:0000256" key="7">
    <source>
        <dbReference type="ARBA" id="ARBA00023316"/>
    </source>
</evidence>
<dbReference type="OrthoDB" id="187139at2759"/>
<keyword evidence="3" id="KW-0134">Cell wall</keyword>
<name>A0A5P1EH25_ASPOF</name>
<dbReference type="InterPro" id="IPR006626">
    <property type="entry name" value="PbH1"/>
</dbReference>
<dbReference type="InterPro" id="IPR011050">
    <property type="entry name" value="Pectin_lyase_fold/virulence"/>
</dbReference>
<evidence type="ECO:0000256" key="14">
    <source>
        <dbReference type="RuleBase" id="RU361169"/>
    </source>
</evidence>
<dbReference type="SUPFAM" id="SSF51126">
    <property type="entry name" value="Pectin lyase-like"/>
    <property type="match status" value="1"/>
</dbReference>
<dbReference type="InterPro" id="IPR012334">
    <property type="entry name" value="Pectin_lyas_fold"/>
</dbReference>
<dbReference type="GO" id="GO:0047911">
    <property type="term" value="F:galacturan 1,4-alpha-galacturonidase activity"/>
    <property type="evidence" value="ECO:0007669"/>
    <property type="project" value="UniProtKB-EC"/>
</dbReference>
<keyword evidence="7" id="KW-0961">Cell wall biogenesis/degradation</keyword>
<dbReference type="EC" id="3.2.1.67" evidence="8"/>
<dbReference type="Gramene" id="ONK63350">
    <property type="protein sequence ID" value="ONK63350"/>
    <property type="gene ID" value="A4U43_C07F14140"/>
</dbReference>
<evidence type="ECO:0000313" key="15">
    <source>
        <dbReference type="EMBL" id="ONK63350.1"/>
    </source>
</evidence>
<evidence type="ECO:0000256" key="2">
    <source>
        <dbReference type="ARBA" id="ARBA00008834"/>
    </source>
</evidence>
<dbReference type="Proteomes" id="UP000243459">
    <property type="component" value="Chromosome 7"/>
</dbReference>
<keyword evidence="6 14" id="KW-0326">Glycosidase</keyword>
<gene>
    <name evidence="15" type="ORF">A4U43_C07F14140</name>
</gene>
<keyword evidence="4" id="KW-0964">Secreted</keyword>
<evidence type="ECO:0000256" key="13">
    <source>
        <dbReference type="ARBA" id="ARBA00083621"/>
    </source>
</evidence>
<keyword evidence="16" id="KW-1185">Reference proteome</keyword>
<dbReference type="GO" id="GO:0071555">
    <property type="term" value="P:cell wall organization"/>
    <property type="evidence" value="ECO:0007669"/>
    <property type="project" value="UniProtKB-KW"/>
</dbReference>
<dbReference type="InterPro" id="IPR000743">
    <property type="entry name" value="Glyco_hydro_28"/>
</dbReference>
<dbReference type="GO" id="GO:0004650">
    <property type="term" value="F:polygalacturonase activity"/>
    <property type="evidence" value="ECO:0007669"/>
    <property type="project" value="InterPro"/>
</dbReference>
<evidence type="ECO:0000256" key="11">
    <source>
        <dbReference type="ARBA" id="ARBA00057651"/>
    </source>
</evidence>
<comment type="subcellular location">
    <subcellularLocation>
        <location evidence="1">Secreted</location>
        <location evidence="1">Cell wall</location>
    </subcellularLocation>
</comment>
<evidence type="ECO:0000256" key="12">
    <source>
        <dbReference type="ARBA" id="ARBA00068298"/>
    </source>
</evidence>
<evidence type="ECO:0000256" key="10">
    <source>
        <dbReference type="ARBA" id="ARBA00048766"/>
    </source>
</evidence>
<dbReference type="GO" id="GO:0005975">
    <property type="term" value="P:carbohydrate metabolic process"/>
    <property type="evidence" value="ECO:0007669"/>
    <property type="project" value="InterPro"/>
</dbReference>
<evidence type="ECO:0000256" key="9">
    <source>
        <dbReference type="ARBA" id="ARBA00043142"/>
    </source>
</evidence>
<evidence type="ECO:0000256" key="1">
    <source>
        <dbReference type="ARBA" id="ARBA00004191"/>
    </source>
</evidence>
<keyword evidence="5 14" id="KW-0378">Hydrolase</keyword>
<dbReference type="SMART" id="SM00710">
    <property type="entry name" value="PbH1"/>
    <property type="match status" value="5"/>
</dbReference>
<evidence type="ECO:0000256" key="4">
    <source>
        <dbReference type="ARBA" id="ARBA00022525"/>
    </source>
</evidence>
<reference evidence="16" key="1">
    <citation type="journal article" date="2017" name="Nat. Commun.">
        <title>The asparagus genome sheds light on the origin and evolution of a young Y chromosome.</title>
        <authorList>
            <person name="Harkess A."/>
            <person name="Zhou J."/>
            <person name="Xu C."/>
            <person name="Bowers J.E."/>
            <person name="Van der Hulst R."/>
            <person name="Ayyampalayam S."/>
            <person name="Mercati F."/>
            <person name="Riccardi P."/>
            <person name="McKain M.R."/>
            <person name="Kakrana A."/>
            <person name="Tang H."/>
            <person name="Ray J."/>
            <person name="Groenendijk J."/>
            <person name="Arikit S."/>
            <person name="Mathioni S.M."/>
            <person name="Nakano M."/>
            <person name="Shan H."/>
            <person name="Telgmann-Rauber A."/>
            <person name="Kanno A."/>
            <person name="Yue Z."/>
            <person name="Chen H."/>
            <person name="Li W."/>
            <person name="Chen Y."/>
            <person name="Xu X."/>
            <person name="Zhang Y."/>
            <person name="Luo S."/>
            <person name="Chen H."/>
            <person name="Gao J."/>
            <person name="Mao Z."/>
            <person name="Pires J.C."/>
            <person name="Luo M."/>
            <person name="Kudrna D."/>
            <person name="Wing R.A."/>
            <person name="Meyers B.C."/>
            <person name="Yi K."/>
            <person name="Kong H."/>
            <person name="Lavrijsen P."/>
            <person name="Sunseri F."/>
            <person name="Falavigna A."/>
            <person name="Ye Y."/>
            <person name="Leebens-Mack J.H."/>
            <person name="Chen G."/>
        </authorList>
    </citation>
    <scope>NUCLEOTIDE SEQUENCE [LARGE SCALE GENOMIC DNA]</scope>
    <source>
        <strain evidence="16">cv. DH0086</strain>
    </source>
</reference>
<evidence type="ECO:0000313" key="16">
    <source>
        <dbReference type="Proteomes" id="UP000243459"/>
    </source>
</evidence>
<dbReference type="AlphaFoldDB" id="A0A5P1EH25"/>
<evidence type="ECO:0000256" key="5">
    <source>
        <dbReference type="ARBA" id="ARBA00022801"/>
    </source>
</evidence>